<name>A0A2J6WXP8_9CHLR</name>
<accession>A0A2J6WXP8</accession>
<reference evidence="1 2" key="1">
    <citation type="submission" date="2018-01" db="EMBL/GenBank/DDBJ databases">
        <title>Metagenomic assembled genomes from two thermal pools in the Uzon Caldera, Kamchatka, Russia.</title>
        <authorList>
            <person name="Wilkins L."/>
            <person name="Ettinger C."/>
        </authorList>
    </citation>
    <scope>NUCLEOTIDE SEQUENCE [LARGE SCALE GENOMIC DNA]</scope>
    <source>
        <strain evidence="1">ZAV-02</strain>
    </source>
</reference>
<evidence type="ECO:0000313" key="1">
    <source>
        <dbReference type="EMBL" id="PMP75942.1"/>
    </source>
</evidence>
<dbReference type="AlphaFoldDB" id="A0A2J6WXP8"/>
<sequence>ATDAANRAATRPFVYATYHRQPRRPAYLLRDACTLIGGELVLAFDAATPPSASALERLLTAYDGQDIITGMRTPAPTSLLHRTHTALLKQILVSDQADPLLPLALFRAELIDLLPGDGELAPPLAHVYAVARRRNYTTAQIALPAHSAPTCPSTIGDVASLAAQGPARSTRPALGTLIVVASLWLLLRRRR</sequence>
<comment type="caution">
    <text evidence="1">The sequence shown here is derived from an EMBL/GenBank/DDBJ whole genome shotgun (WGS) entry which is preliminary data.</text>
</comment>
<proteinExistence type="predicted"/>
<dbReference type="Proteomes" id="UP000243376">
    <property type="component" value="Unassembled WGS sequence"/>
</dbReference>
<gene>
    <name evidence="1" type="ORF">C0184_13420</name>
</gene>
<protein>
    <submittedName>
        <fullName evidence="1">Uncharacterized protein</fullName>
    </submittedName>
</protein>
<organism evidence="1 2">
    <name type="scientific">Chloroflexus aggregans</name>
    <dbReference type="NCBI Taxonomy" id="152260"/>
    <lineage>
        <taxon>Bacteria</taxon>
        <taxon>Bacillati</taxon>
        <taxon>Chloroflexota</taxon>
        <taxon>Chloroflexia</taxon>
        <taxon>Chloroflexales</taxon>
        <taxon>Chloroflexineae</taxon>
        <taxon>Chloroflexaceae</taxon>
        <taxon>Chloroflexus</taxon>
    </lineage>
</organism>
<dbReference type="EMBL" id="PNIQ01000898">
    <property type="protein sequence ID" value="PMP75942.1"/>
    <property type="molecule type" value="Genomic_DNA"/>
</dbReference>
<feature type="non-terminal residue" evidence="1">
    <location>
        <position position="1"/>
    </location>
</feature>
<evidence type="ECO:0000313" key="2">
    <source>
        <dbReference type="Proteomes" id="UP000243376"/>
    </source>
</evidence>